<evidence type="ECO:0000256" key="1">
    <source>
        <dbReference type="SAM" id="Phobius"/>
    </source>
</evidence>
<dbReference type="Proteomes" id="UP000484842">
    <property type="component" value="Unassembled WGS sequence"/>
</dbReference>
<dbReference type="RefSeq" id="WP_152871212.1">
    <property type="nucleotide sequence ID" value="NZ_WBSL01000003.1"/>
</dbReference>
<feature type="transmembrane region" description="Helical" evidence="1">
    <location>
        <begin position="45"/>
        <end position="70"/>
    </location>
</feature>
<keyword evidence="3" id="KW-1185">Reference proteome</keyword>
<reference evidence="2 3" key="1">
    <citation type="submission" date="2019-10" db="EMBL/GenBank/DDBJ databases">
        <title>Deinococcus sp. isolated from soil.</title>
        <authorList>
            <person name="Li Y."/>
            <person name="Wang J."/>
        </authorList>
    </citation>
    <scope>NUCLEOTIDE SEQUENCE [LARGE SCALE GENOMIC DNA]</scope>
    <source>
        <strain evidence="2 3">SDU3-2</strain>
    </source>
</reference>
<keyword evidence="1" id="KW-1133">Transmembrane helix</keyword>
<protein>
    <submittedName>
        <fullName evidence="2">Uncharacterized protein</fullName>
    </submittedName>
</protein>
<dbReference type="AlphaFoldDB" id="A0A7X1NW33"/>
<keyword evidence="1" id="KW-0812">Transmembrane</keyword>
<gene>
    <name evidence="2" type="ORF">F8S09_09310</name>
</gene>
<comment type="caution">
    <text evidence="2">The sequence shown here is derived from an EMBL/GenBank/DDBJ whole genome shotgun (WGS) entry which is preliminary data.</text>
</comment>
<evidence type="ECO:0000313" key="2">
    <source>
        <dbReference type="EMBL" id="MPY66885.1"/>
    </source>
</evidence>
<organism evidence="2 3">
    <name type="scientific">Deinococcus terrestris</name>
    <dbReference type="NCBI Taxonomy" id="2651870"/>
    <lineage>
        <taxon>Bacteria</taxon>
        <taxon>Thermotogati</taxon>
        <taxon>Deinococcota</taxon>
        <taxon>Deinococci</taxon>
        <taxon>Deinococcales</taxon>
        <taxon>Deinococcaceae</taxon>
        <taxon>Deinococcus</taxon>
    </lineage>
</organism>
<feature type="transmembrane region" description="Helical" evidence="1">
    <location>
        <begin position="12"/>
        <end position="33"/>
    </location>
</feature>
<sequence>MRVPPAAWLWPLLLPALLAVASALLPLVLLWQWTPRGPGDLPRLLLSVVTLTLGALTLVLAPALIALRVLRARAARDGAVRPRLAAFRGLCLGLSGSVVLWAGVLAFGLPSGGRVGLLACSFALPVLGYGVGERVGRKREHR</sequence>
<dbReference type="EMBL" id="WBSL01000003">
    <property type="protein sequence ID" value="MPY66885.1"/>
    <property type="molecule type" value="Genomic_DNA"/>
</dbReference>
<proteinExistence type="predicted"/>
<feature type="transmembrane region" description="Helical" evidence="1">
    <location>
        <begin position="90"/>
        <end position="109"/>
    </location>
</feature>
<evidence type="ECO:0000313" key="3">
    <source>
        <dbReference type="Proteomes" id="UP000484842"/>
    </source>
</evidence>
<name>A0A7X1NW33_9DEIO</name>
<accession>A0A7X1NW33</accession>
<feature type="transmembrane region" description="Helical" evidence="1">
    <location>
        <begin position="115"/>
        <end position="132"/>
    </location>
</feature>
<keyword evidence="1" id="KW-0472">Membrane</keyword>